<name>A0A917ZN27_9ACTN</name>
<evidence type="ECO:0000313" key="3">
    <source>
        <dbReference type="Proteomes" id="UP000641932"/>
    </source>
</evidence>
<organism evidence="2 3">
    <name type="scientific">Wenjunlia tyrosinilytica</name>
    <dbReference type="NCBI Taxonomy" id="1544741"/>
    <lineage>
        <taxon>Bacteria</taxon>
        <taxon>Bacillati</taxon>
        <taxon>Actinomycetota</taxon>
        <taxon>Actinomycetes</taxon>
        <taxon>Kitasatosporales</taxon>
        <taxon>Streptomycetaceae</taxon>
        <taxon>Wenjunlia</taxon>
    </lineage>
</organism>
<accession>A0A917ZN27</accession>
<dbReference type="Pfam" id="PF09250">
    <property type="entry name" value="Prim-Pol"/>
    <property type="match status" value="1"/>
</dbReference>
<dbReference type="EMBL" id="BMMS01000008">
    <property type="protein sequence ID" value="GGO86456.1"/>
    <property type="molecule type" value="Genomic_DNA"/>
</dbReference>
<proteinExistence type="predicted"/>
<dbReference type="Proteomes" id="UP000641932">
    <property type="component" value="Unassembled WGS sequence"/>
</dbReference>
<dbReference type="SMART" id="SM00943">
    <property type="entry name" value="Prim-Pol"/>
    <property type="match status" value="1"/>
</dbReference>
<feature type="domain" description="DNA primase/polymerase bifunctional N-terminal" evidence="1">
    <location>
        <begin position="19"/>
        <end position="223"/>
    </location>
</feature>
<dbReference type="InterPro" id="IPR015330">
    <property type="entry name" value="DNA_primase/pol_bifunc_N"/>
</dbReference>
<reference evidence="2" key="1">
    <citation type="journal article" date="2014" name="Int. J. Syst. Evol. Microbiol.">
        <title>Complete genome sequence of Corynebacterium casei LMG S-19264T (=DSM 44701T), isolated from a smear-ripened cheese.</title>
        <authorList>
            <consortium name="US DOE Joint Genome Institute (JGI-PGF)"/>
            <person name="Walter F."/>
            <person name="Albersmeier A."/>
            <person name="Kalinowski J."/>
            <person name="Ruckert C."/>
        </authorList>
    </citation>
    <scope>NUCLEOTIDE SEQUENCE</scope>
    <source>
        <strain evidence="2">CGMCC 4.7201</strain>
    </source>
</reference>
<sequence length="248" mass="26813">MREILVRRRRTRSALLGAALTYAEQWQWPVVPGAGLQTRQAWQSRGARGSIRSFLVSCARGSRRSRESPPPVPRSEELCSCPRPDCVVPGAHPQDPGLLAATCDPRMVRWWWTNRPDAPIVLATGTKVAAVSLPAPAGARALAAFDRVGVPLGPVVASPTRFMLLVQPYSLDELGELLDQQDWVPTSLRYHGSGGYIVLPPSETAGGNLRWERPPAANGVPWLPTIESVVTTLVAASASEPDGSRLAF</sequence>
<reference evidence="2" key="2">
    <citation type="submission" date="2020-09" db="EMBL/GenBank/DDBJ databases">
        <authorList>
            <person name="Sun Q."/>
            <person name="Zhou Y."/>
        </authorList>
    </citation>
    <scope>NUCLEOTIDE SEQUENCE</scope>
    <source>
        <strain evidence="2">CGMCC 4.7201</strain>
    </source>
</reference>
<protein>
    <submittedName>
        <fullName evidence="2">DNA primase</fullName>
    </submittedName>
</protein>
<comment type="caution">
    <text evidence="2">The sequence shown here is derived from an EMBL/GenBank/DDBJ whole genome shotgun (WGS) entry which is preliminary data.</text>
</comment>
<evidence type="ECO:0000313" key="2">
    <source>
        <dbReference type="EMBL" id="GGO86456.1"/>
    </source>
</evidence>
<dbReference type="AlphaFoldDB" id="A0A917ZN27"/>
<keyword evidence="3" id="KW-1185">Reference proteome</keyword>
<evidence type="ECO:0000259" key="1">
    <source>
        <dbReference type="SMART" id="SM00943"/>
    </source>
</evidence>
<dbReference type="RefSeq" id="WP_189131447.1">
    <property type="nucleotide sequence ID" value="NZ_BMMS01000008.1"/>
</dbReference>
<gene>
    <name evidence="2" type="ORF">GCM10012280_22610</name>
</gene>